<dbReference type="PANTHER" id="PTHR44411">
    <property type="entry name" value="THO COMPLEX SUBUNIT 6 HOMOLOG"/>
    <property type="match status" value="1"/>
</dbReference>
<feature type="repeat" description="WD" evidence="5">
    <location>
        <begin position="151"/>
        <end position="190"/>
    </location>
</feature>
<dbReference type="InterPro" id="IPR001680">
    <property type="entry name" value="WD40_rpt"/>
</dbReference>
<organism evidence="8 9">
    <name type="scientific">Dimorphilus gyrociliatus</name>
    <dbReference type="NCBI Taxonomy" id="2664684"/>
    <lineage>
        <taxon>Eukaryota</taxon>
        <taxon>Metazoa</taxon>
        <taxon>Spiralia</taxon>
        <taxon>Lophotrochozoa</taxon>
        <taxon>Annelida</taxon>
        <taxon>Polychaeta</taxon>
        <taxon>Polychaeta incertae sedis</taxon>
        <taxon>Dinophilidae</taxon>
        <taxon>Dimorphilus</taxon>
    </lineage>
</organism>
<dbReference type="EMBL" id="CAJFCJ010000012">
    <property type="protein sequence ID" value="CAD5120330.1"/>
    <property type="molecule type" value="Genomic_DNA"/>
</dbReference>
<dbReference type="AlphaFoldDB" id="A0A7I8VVH5"/>
<dbReference type="SUPFAM" id="SSF50978">
    <property type="entry name" value="WD40 repeat-like"/>
    <property type="match status" value="1"/>
</dbReference>
<dbReference type="InterPro" id="IPR042626">
    <property type="entry name" value="THOC6"/>
</dbReference>
<dbReference type="Pfam" id="PF00400">
    <property type="entry name" value="WD40"/>
    <property type="match status" value="1"/>
</dbReference>
<dbReference type="InterPro" id="IPR000742">
    <property type="entry name" value="EGF"/>
</dbReference>
<keyword evidence="4" id="KW-1015">Disulfide bond</keyword>
<dbReference type="InterPro" id="IPR015943">
    <property type="entry name" value="WD40/YVTN_repeat-like_dom_sf"/>
</dbReference>
<feature type="domain" description="EGF-like" evidence="7">
    <location>
        <begin position="365"/>
        <end position="404"/>
    </location>
</feature>
<dbReference type="GO" id="GO:0000346">
    <property type="term" value="C:transcription export complex"/>
    <property type="evidence" value="ECO:0007669"/>
    <property type="project" value="TreeGrafter"/>
</dbReference>
<evidence type="ECO:0000256" key="5">
    <source>
        <dbReference type="PROSITE-ProRule" id="PRU00221"/>
    </source>
</evidence>
<dbReference type="PROSITE" id="PS50294">
    <property type="entry name" value="WD_REPEATS_REGION"/>
    <property type="match status" value="1"/>
</dbReference>
<dbReference type="OrthoDB" id="427368at2759"/>
<evidence type="ECO:0000256" key="2">
    <source>
        <dbReference type="ARBA" id="ARBA00022574"/>
    </source>
</evidence>
<dbReference type="PROSITE" id="PS00022">
    <property type="entry name" value="EGF_1"/>
    <property type="match status" value="1"/>
</dbReference>
<dbReference type="PANTHER" id="PTHR44411:SF1">
    <property type="entry name" value="THO COMPLEX SUBUNIT 6 HOMOLOG"/>
    <property type="match status" value="1"/>
</dbReference>
<dbReference type="Proteomes" id="UP000549394">
    <property type="component" value="Unassembled WGS sequence"/>
</dbReference>
<protein>
    <submittedName>
        <fullName evidence="8">DgyrCDS8904</fullName>
    </submittedName>
</protein>
<dbReference type="SMART" id="SM00320">
    <property type="entry name" value="WD40"/>
    <property type="match status" value="5"/>
</dbReference>
<keyword evidence="4" id="KW-0245">EGF-like domain</keyword>
<evidence type="ECO:0000256" key="4">
    <source>
        <dbReference type="PROSITE-ProRule" id="PRU00076"/>
    </source>
</evidence>
<dbReference type="GO" id="GO:0000347">
    <property type="term" value="C:THO complex"/>
    <property type="evidence" value="ECO:0007669"/>
    <property type="project" value="TreeGrafter"/>
</dbReference>
<gene>
    <name evidence="8" type="ORF">DGYR_LOCUS8440</name>
</gene>
<dbReference type="PROSITE" id="PS50026">
    <property type="entry name" value="EGF_3"/>
    <property type="match status" value="2"/>
</dbReference>
<dbReference type="PROSITE" id="PS50082">
    <property type="entry name" value="WD_REPEATS_2"/>
    <property type="match status" value="1"/>
</dbReference>
<comment type="caution">
    <text evidence="8">The sequence shown here is derived from an EMBL/GenBank/DDBJ whole genome shotgun (WGS) entry which is preliminary data.</text>
</comment>
<name>A0A7I8VVH5_9ANNE</name>
<comment type="caution">
    <text evidence="4">Lacks conserved residue(s) required for the propagation of feature annotation.</text>
</comment>
<comment type="similarity">
    <text evidence="1">Belongs to the WD repeat THOC6 family.</text>
</comment>
<keyword evidence="2 5" id="KW-0853">WD repeat</keyword>
<reference evidence="8 9" key="1">
    <citation type="submission" date="2020-08" db="EMBL/GenBank/DDBJ databases">
        <authorList>
            <person name="Hejnol A."/>
        </authorList>
    </citation>
    <scope>NUCLEOTIDE SEQUENCE [LARGE SCALE GENOMIC DNA]</scope>
</reference>
<feature type="disulfide bond" evidence="4">
    <location>
        <begin position="342"/>
        <end position="351"/>
    </location>
</feature>
<evidence type="ECO:0000259" key="7">
    <source>
        <dbReference type="PROSITE" id="PS50026"/>
    </source>
</evidence>
<keyword evidence="9" id="KW-1185">Reference proteome</keyword>
<dbReference type="Gene3D" id="2.130.10.10">
    <property type="entry name" value="YVTN repeat-like/Quinoprotein amine dehydrogenase"/>
    <property type="match status" value="1"/>
</dbReference>
<keyword evidence="3" id="KW-0677">Repeat</keyword>
<evidence type="ECO:0000256" key="3">
    <source>
        <dbReference type="ARBA" id="ARBA00022737"/>
    </source>
</evidence>
<accession>A0A7I8VVH5</accession>
<sequence>MTVSELQKQYTTVYDQALSDCGNYLSVGTNHGYISIFDTSKILSNKVNPKSEWEPKSIIKAHSSPIYSLLTFENLLVSSGRTDNKKYCLSCWKWSDLPSDDACSSVSSFSISEDGEINDMTIDKNGHVFAGCGDGVIRKIDLVTNKTIQVLEGHSESVLSICWKNDRLASVSEDGTLKLWDIANGKATDTIRPFEHVKNGTGKWLSSCDFSDDWIVCGGSVPISVWFLRNLSTPASTFDCDSVTHCIRTQDGIIHSGGDDGKLHEWSINGEHNRSIEVNAKDVYSIHHSTYLTVGGTNSQSQPHRSRRDTNDKIPIDLDPLKICMNNGVLKYYSDMTIKCICKENYVGDRCEYFRSCPTNNLNTTISPCHGKPCGNAGTCWSSGNTFKCECSFSPNSLQDEPCQENVLHSIQYLAHKQYEACDGKSYNTRRTSNFPNHFFQIPELKVLSVQKVFQLCAKESCSNGKKCQIHQSYESDFDAVNSCVDPKEDIRDCKGMSQIYI</sequence>
<evidence type="ECO:0000256" key="1">
    <source>
        <dbReference type="ARBA" id="ARBA00009728"/>
    </source>
</evidence>
<evidence type="ECO:0000313" key="8">
    <source>
        <dbReference type="EMBL" id="CAD5120330.1"/>
    </source>
</evidence>
<evidence type="ECO:0000256" key="6">
    <source>
        <dbReference type="SAM" id="MobiDB-lite"/>
    </source>
</evidence>
<dbReference type="InterPro" id="IPR036322">
    <property type="entry name" value="WD40_repeat_dom_sf"/>
</dbReference>
<dbReference type="GO" id="GO:0006406">
    <property type="term" value="P:mRNA export from nucleus"/>
    <property type="evidence" value="ECO:0007669"/>
    <property type="project" value="TreeGrafter"/>
</dbReference>
<feature type="compositionally biased region" description="Polar residues" evidence="6">
    <location>
        <begin position="294"/>
        <end position="303"/>
    </location>
</feature>
<dbReference type="Gene3D" id="2.10.25.10">
    <property type="entry name" value="Laminin"/>
    <property type="match status" value="1"/>
</dbReference>
<proteinExistence type="inferred from homology"/>
<evidence type="ECO:0000313" key="9">
    <source>
        <dbReference type="Proteomes" id="UP000549394"/>
    </source>
</evidence>
<dbReference type="PROSITE" id="PS00678">
    <property type="entry name" value="WD_REPEATS_1"/>
    <property type="match status" value="1"/>
</dbReference>
<feature type="region of interest" description="Disordered" evidence="6">
    <location>
        <begin position="294"/>
        <end position="313"/>
    </location>
</feature>
<dbReference type="InterPro" id="IPR019775">
    <property type="entry name" value="WD40_repeat_CS"/>
</dbReference>
<feature type="domain" description="EGF-like" evidence="7">
    <location>
        <begin position="315"/>
        <end position="352"/>
    </location>
</feature>